<dbReference type="InterPro" id="IPR043146">
    <property type="entry name" value="Penicillin_amidase_N_B-knob"/>
</dbReference>
<dbReference type="PIRSF" id="PIRSF001227">
    <property type="entry name" value="Pen_acylase"/>
    <property type="match status" value="1"/>
</dbReference>
<dbReference type="Gene3D" id="1.10.1400.10">
    <property type="match status" value="1"/>
</dbReference>
<sequence length="771" mass="86468">MKKLLYFLGAIVVLVLMAALGIYLHFKPSYSGTAELPGLEKETTVYYDTYAVPHVYASSEKDALYALGFLHAKERLWQMELLRRIGKGELAAIFGAPALKADQFFLSIGLNANSEEVVKSLDVNAAEYQLTQAYLQGVNHYLANETLPIEFSILGIDPRPFDMVDVYNIFGYMSFSFAMAQRTDPLMTSIRKDLGSAYLKDFGLDGKWNQLSNERLSTLKSDFSEISQQINEVLEAMPVGPFIGSNSFIIAPEKTVSGKVIFENDPHISFSQPGTWYETHLHTAEYEIYGHYLPGIPFPLLGFNRQMAYGLTMFENDDIDFFTVKSADVKTVKSYEIVVKDSTKVKLDFKATKLGPIVNETVQNLTKETPVAMRWVYLQRPNKLLTALYDMSHAKSYRQFNLGKENIHAPGLNVMYGSASDTIAWTASAALYKLHESVNPNFILDGTSPTDTLTIPIPFTENPSEVNPSSGFIASANYAPKPVGNYAIPGYYLPHDRQSRITDLLKSKQKWTAEDVRKMTFDDVSPVSKFCAQQMVSLIDYQKLNSAEKSAYDSLKSWDGAYRSDSKAAGIYTLWLSYVFEYTFRDELGSERFEQLIPTHAFKQSFAPLLANPNSVWWDNRKTPRVESRAFIVAAAFQKAVAGIPVGTAWNDVHTLEVEHPIGKVQILRKLFNVGGAGISGGNEVVNSMLFAYGTTLPYQVKAGPSTRRVIDFSEIENAMGILPTGQSGNPFSKHYDDQYDLFIHGKFRPMLLNKKQIVDHSTRLVLKPNR</sequence>
<evidence type="ECO:0000313" key="7">
    <source>
        <dbReference type="Proteomes" id="UP000216035"/>
    </source>
</evidence>
<dbReference type="Proteomes" id="UP000216035">
    <property type="component" value="Unassembled WGS sequence"/>
</dbReference>
<dbReference type="InterPro" id="IPR014395">
    <property type="entry name" value="Pen/GL7ACA/AHL_acylase"/>
</dbReference>
<keyword evidence="3" id="KW-0865">Zymogen</keyword>
<comment type="caution">
    <text evidence="6">The sequence shown here is derived from an EMBL/GenBank/DDBJ whole genome shotgun (WGS) entry which is preliminary data.</text>
</comment>
<evidence type="ECO:0000256" key="4">
    <source>
        <dbReference type="PIRSR" id="PIRSR001227-1"/>
    </source>
</evidence>
<keyword evidence="7" id="KW-1185">Reference proteome</keyword>
<keyword evidence="2" id="KW-0378">Hydrolase</keyword>
<evidence type="ECO:0000256" key="3">
    <source>
        <dbReference type="ARBA" id="ARBA00023145"/>
    </source>
</evidence>
<keyword evidence="5" id="KW-0106">Calcium</keyword>
<dbReference type="InterPro" id="IPR002692">
    <property type="entry name" value="S45"/>
</dbReference>
<dbReference type="Gene3D" id="3.60.20.10">
    <property type="entry name" value="Glutamine Phosphoribosylpyrophosphate, subunit 1, domain 1"/>
    <property type="match status" value="1"/>
</dbReference>
<dbReference type="Gene3D" id="2.30.120.10">
    <property type="match status" value="1"/>
</dbReference>
<dbReference type="Pfam" id="PF01804">
    <property type="entry name" value="Penicil_amidase"/>
    <property type="match status" value="1"/>
</dbReference>
<dbReference type="CDD" id="cd03747">
    <property type="entry name" value="Ntn_PGA_like"/>
    <property type="match status" value="1"/>
</dbReference>
<evidence type="ECO:0000313" key="6">
    <source>
        <dbReference type="EMBL" id="OYQ45092.1"/>
    </source>
</evidence>
<dbReference type="GO" id="GO:0017000">
    <property type="term" value="P:antibiotic biosynthetic process"/>
    <property type="evidence" value="ECO:0007669"/>
    <property type="project" value="InterPro"/>
</dbReference>
<feature type="active site" description="Nucleophile" evidence="4">
    <location>
        <position position="245"/>
    </location>
</feature>
<dbReference type="GO" id="GO:0046872">
    <property type="term" value="F:metal ion binding"/>
    <property type="evidence" value="ECO:0007669"/>
    <property type="project" value="UniProtKB-KW"/>
</dbReference>
<evidence type="ECO:0000256" key="2">
    <source>
        <dbReference type="ARBA" id="ARBA00022801"/>
    </source>
</evidence>
<feature type="binding site" evidence="5">
    <location>
        <position position="320"/>
    </location>
    <ligand>
        <name>Ca(2+)</name>
        <dbReference type="ChEBI" id="CHEBI:29108"/>
    </ligand>
</feature>
<dbReference type="InterPro" id="IPR023343">
    <property type="entry name" value="Penicillin_amidase_dom1"/>
</dbReference>
<dbReference type="AlphaFoldDB" id="A0A255ZUL6"/>
<dbReference type="PANTHER" id="PTHR34218">
    <property type="entry name" value="PEPTIDASE S45 PENICILLIN AMIDASE"/>
    <property type="match status" value="1"/>
</dbReference>
<proteinExistence type="inferred from homology"/>
<dbReference type="RefSeq" id="WP_094486033.1">
    <property type="nucleotide sequence ID" value="NZ_NOXX01000187.1"/>
</dbReference>
<feature type="binding site" evidence="5">
    <location>
        <position position="317"/>
    </location>
    <ligand>
        <name>Ca(2+)</name>
        <dbReference type="ChEBI" id="CHEBI:29108"/>
    </ligand>
</feature>
<feature type="binding site" evidence="5">
    <location>
        <position position="440"/>
    </location>
    <ligand>
        <name>Ca(2+)</name>
        <dbReference type="ChEBI" id="CHEBI:29108"/>
    </ligand>
</feature>
<gene>
    <name evidence="6" type="ORF">CHX27_06905</name>
</gene>
<dbReference type="InterPro" id="IPR043147">
    <property type="entry name" value="Penicillin_amidase_A-knob"/>
</dbReference>
<evidence type="ECO:0008006" key="8">
    <source>
        <dbReference type="Google" id="ProtNLM"/>
    </source>
</evidence>
<comment type="similarity">
    <text evidence="1">Belongs to the peptidase S45 family.</text>
</comment>
<protein>
    <recommendedName>
        <fullName evidence="8">Penicillin acylase family protein</fullName>
    </recommendedName>
</protein>
<comment type="cofactor">
    <cofactor evidence="5">
        <name>Ca(2+)</name>
        <dbReference type="ChEBI" id="CHEBI:29108"/>
    </cofactor>
    <text evidence="5">Binds 1 Ca(2+) ion per dimer.</text>
</comment>
<accession>A0A255ZUL6</accession>
<keyword evidence="5" id="KW-0479">Metal-binding</keyword>
<dbReference type="SUPFAM" id="SSF56235">
    <property type="entry name" value="N-terminal nucleophile aminohydrolases (Ntn hydrolases)"/>
    <property type="match status" value="1"/>
</dbReference>
<evidence type="ECO:0000256" key="5">
    <source>
        <dbReference type="PIRSR" id="PIRSR001227-2"/>
    </source>
</evidence>
<evidence type="ECO:0000256" key="1">
    <source>
        <dbReference type="ARBA" id="ARBA00006586"/>
    </source>
</evidence>
<reference evidence="6 7" key="1">
    <citation type="submission" date="2017-07" db="EMBL/GenBank/DDBJ databases">
        <title>Flavobacterium cyanobacteriorum sp. nov., isolated from cyanobacterial aggregates in a eutrophic lake.</title>
        <authorList>
            <person name="Cai H."/>
        </authorList>
    </citation>
    <scope>NUCLEOTIDE SEQUENCE [LARGE SCALE GENOMIC DNA]</scope>
    <source>
        <strain evidence="6 7">TH167</strain>
    </source>
</reference>
<dbReference type="EMBL" id="NOXX01000187">
    <property type="protein sequence ID" value="OYQ45092.1"/>
    <property type="molecule type" value="Genomic_DNA"/>
</dbReference>
<dbReference type="GO" id="GO:0016811">
    <property type="term" value="F:hydrolase activity, acting on carbon-nitrogen (but not peptide) bonds, in linear amides"/>
    <property type="evidence" value="ECO:0007669"/>
    <property type="project" value="InterPro"/>
</dbReference>
<organism evidence="6 7">
    <name type="scientific">Flavobacterium aurantiibacter</name>
    <dbReference type="NCBI Taxonomy" id="2023067"/>
    <lineage>
        <taxon>Bacteria</taxon>
        <taxon>Pseudomonadati</taxon>
        <taxon>Bacteroidota</taxon>
        <taxon>Flavobacteriia</taxon>
        <taxon>Flavobacteriales</taxon>
        <taxon>Flavobacteriaceae</taxon>
        <taxon>Flavobacterium</taxon>
    </lineage>
</organism>
<name>A0A255ZUL6_9FLAO</name>
<dbReference type="PANTHER" id="PTHR34218:SF5">
    <property type="entry name" value="PENICILLIN ACYLASE FAMILY PROTEIN"/>
    <property type="match status" value="1"/>
</dbReference>
<dbReference type="OrthoDB" id="9759796at2"/>
<dbReference type="Gene3D" id="1.10.439.10">
    <property type="entry name" value="Penicillin Amidohydrolase, domain 1"/>
    <property type="match status" value="1"/>
</dbReference>
<dbReference type="InterPro" id="IPR029055">
    <property type="entry name" value="Ntn_hydrolases_N"/>
</dbReference>